<dbReference type="PANTHER" id="PTHR38096:SF1">
    <property type="entry name" value="ENTEROBACTIN SYNTHASE COMPONENT D"/>
    <property type="match status" value="1"/>
</dbReference>
<dbReference type="InterPro" id="IPR041354">
    <property type="entry name" value="4PPT_N"/>
</dbReference>
<evidence type="ECO:0000256" key="13">
    <source>
        <dbReference type="PIRSR" id="PIRSR603542-2"/>
    </source>
</evidence>
<comment type="pathway">
    <text evidence="2">Siderophore biosynthesis; enterobactin biosynthesis.</text>
</comment>
<evidence type="ECO:0000259" key="14">
    <source>
        <dbReference type="Pfam" id="PF01648"/>
    </source>
</evidence>
<dbReference type="SUPFAM" id="SSF56214">
    <property type="entry name" value="4'-phosphopantetheinyl transferase"/>
    <property type="match status" value="1"/>
</dbReference>
<comment type="caution">
    <text evidence="16">The sequence shown here is derived from an EMBL/GenBank/DDBJ whole genome shotgun (WGS) entry which is preliminary data.</text>
</comment>
<dbReference type="AlphaFoldDB" id="A0A8B3EGJ2"/>
<organism evidence="16 17">
    <name type="scientific">Vibrio harveyi</name>
    <name type="common">Beneckea harveyi</name>
    <dbReference type="NCBI Taxonomy" id="669"/>
    <lineage>
        <taxon>Bacteria</taxon>
        <taxon>Pseudomonadati</taxon>
        <taxon>Pseudomonadota</taxon>
        <taxon>Gammaproteobacteria</taxon>
        <taxon>Vibrionales</taxon>
        <taxon>Vibrionaceae</taxon>
        <taxon>Vibrio</taxon>
    </lineage>
</organism>
<evidence type="ECO:0000256" key="10">
    <source>
        <dbReference type="ARBA" id="ARBA00049176"/>
    </source>
</evidence>
<dbReference type="GO" id="GO:0000287">
    <property type="term" value="F:magnesium ion binding"/>
    <property type="evidence" value="ECO:0007669"/>
    <property type="project" value="InterPro"/>
</dbReference>
<protein>
    <recommendedName>
        <fullName evidence="5">Enterobactin synthase component D</fullName>
    </recommendedName>
    <alternativeName>
        <fullName evidence="8">4'-phosphopantetheinyl transferase EntD</fullName>
    </alternativeName>
    <alternativeName>
        <fullName evidence="9">Enterochelin synthase D</fullName>
    </alternativeName>
</protein>
<evidence type="ECO:0000256" key="12">
    <source>
        <dbReference type="PIRSR" id="PIRSR603542-1"/>
    </source>
</evidence>
<evidence type="ECO:0000256" key="2">
    <source>
        <dbReference type="ARBA" id="ARBA00004993"/>
    </source>
</evidence>
<dbReference type="PANTHER" id="PTHR38096">
    <property type="entry name" value="ENTEROBACTIN SYNTHASE COMPONENT D"/>
    <property type="match status" value="1"/>
</dbReference>
<proteinExistence type="inferred from homology"/>
<dbReference type="RefSeq" id="WP_114091879.1">
    <property type="nucleotide sequence ID" value="NZ_QOUW02000008.1"/>
</dbReference>
<dbReference type="InterPro" id="IPR008278">
    <property type="entry name" value="4-PPantetheinyl_Trfase_dom"/>
</dbReference>
<evidence type="ECO:0000313" key="17">
    <source>
        <dbReference type="Proteomes" id="UP000253437"/>
    </source>
</evidence>
<dbReference type="PRINTS" id="PR01399">
    <property type="entry name" value="ENTSNTHTASED"/>
</dbReference>
<name>A0A8B3EGJ2_VIBHA</name>
<comment type="cofactor">
    <cofactor evidence="13">
        <name>Mg(2+)</name>
        <dbReference type="ChEBI" id="CHEBI:18420"/>
    </cofactor>
</comment>
<reference evidence="16 17" key="1">
    <citation type="submission" date="2018-08" db="EMBL/GenBank/DDBJ databases">
        <title>Vibrio harveyi strains pathogenic to white snook Centropomus viridis Lockington (1877) and potential probiotic bacteria.</title>
        <authorList>
            <person name="Soto-Rodriguez S."/>
            <person name="Gomez-Gil B."/>
            <person name="Lozano-Olvera R."/>
        </authorList>
    </citation>
    <scope>NUCLEOTIDE SEQUENCE [LARGE SCALE GENOMIC DNA]</scope>
    <source>
        <strain evidence="16 17">CAIM 1508</strain>
    </source>
</reference>
<dbReference type="GO" id="GO:0008897">
    <property type="term" value="F:holo-[acyl-carrier-protein] synthase activity"/>
    <property type="evidence" value="ECO:0007669"/>
    <property type="project" value="InterPro"/>
</dbReference>
<feature type="binding site" evidence="12">
    <location>
        <position position="106"/>
    </location>
    <ligand>
        <name>CoA</name>
        <dbReference type="ChEBI" id="CHEBI:57287"/>
    </ligand>
</feature>
<dbReference type="GO" id="GO:0009366">
    <property type="term" value="C:enterobactin synthetase complex"/>
    <property type="evidence" value="ECO:0007669"/>
    <property type="project" value="InterPro"/>
</dbReference>
<feature type="domain" description="4'-phosphopantetheinyl transferase N-terminal" evidence="15">
    <location>
        <begin position="94"/>
        <end position="163"/>
    </location>
</feature>
<evidence type="ECO:0000256" key="7">
    <source>
        <dbReference type="ARBA" id="ARBA00023191"/>
    </source>
</evidence>
<keyword evidence="13" id="KW-0479">Metal-binding</keyword>
<feature type="binding site" evidence="13">
    <location>
        <position position="179"/>
    </location>
    <ligand>
        <name>Mg(2+)</name>
        <dbReference type="ChEBI" id="CHEBI:18420"/>
    </ligand>
</feature>
<comment type="similarity">
    <text evidence="3">Belongs to the P-Pant transferase superfamily. EntD family.</text>
</comment>
<feature type="binding site" evidence="12">
    <location>
        <begin position="155"/>
        <end position="156"/>
    </location>
    <ligand>
        <name>CoA</name>
        <dbReference type="ChEBI" id="CHEBI:57287"/>
    </ligand>
</feature>
<evidence type="ECO:0000256" key="11">
    <source>
        <dbReference type="ARBA" id="ARBA00049191"/>
    </source>
</evidence>
<evidence type="ECO:0000256" key="8">
    <source>
        <dbReference type="ARBA" id="ARBA00029894"/>
    </source>
</evidence>
<evidence type="ECO:0000313" key="16">
    <source>
        <dbReference type="EMBL" id="RIW17742.1"/>
    </source>
</evidence>
<keyword evidence="13" id="KW-0460">Magnesium</keyword>
<keyword evidence="7" id="KW-0259">Enterobactin biosynthesis</keyword>
<comment type="catalytic activity">
    <reaction evidence="11">
        <text>apo-[peptidyl-carrier protein] + CoA = holo-[peptidyl-carrier protein] + adenosine 3',5'-bisphosphate + H(+)</text>
        <dbReference type="Rhea" id="RHEA:46228"/>
        <dbReference type="Rhea" id="RHEA-COMP:11479"/>
        <dbReference type="Rhea" id="RHEA-COMP:11480"/>
        <dbReference type="ChEBI" id="CHEBI:15378"/>
        <dbReference type="ChEBI" id="CHEBI:29999"/>
        <dbReference type="ChEBI" id="CHEBI:57287"/>
        <dbReference type="ChEBI" id="CHEBI:58343"/>
        <dbReference type="ChEBI" id="CHEBI:64479"/>
    </reaction>
</comment>
<dbReference type="Pfam" id="PF17837">
    <property type="entry name" value="4PPT_N"/>
    <property type="match status" value="1"/>
</dbReference>
<gene>
    <name evidence="16" type="ORF">DS957_004260</name>
</gene>
<comment type="subunit">
    <text evidence="4">EntB, EntD, EntE, and EntF form a multienzyme complex called enterobactin synthase.</text>
</comment>
<evidence type="ECO:0000256" key="9">
    <source>
        <dbReference type="ARBA" id="ARBA00031996"/>
    </source>
</evidence>
<evidence type="ECO:0000256" key="4">
    <source>
        <dbReference type="ARBA" id="ARBA00011503"/>
    </source>
</evidence>
<comment type="function">
    <text evidence="1">Involved in the biosynthesis of the siderophore enterobactin (enterochelin), which is a macrocyclic trimeric lactone of N-(2,3-dihydroxybenzoyl)-serine. The serine trilactone serves as a scaffolding for the three catechol functionalities that provide hexadentate coordination for the tightly ligated iron(2+) atoms. Plays an essential role in the assembly of the enterobactin by catalyzing the transfer of the 4'-phosphopantetheine (Ppant) moiety from coenzyme A to the apo-domains of both EntB (ArCP domain) and EntF (PCP domain) to yield their holo-forms which make them competent for the activation of 2,3-dihydroxybenzoate (DHB) and L-serine, respectively.</text>
</comment>
<feature type="binding site" evidence="13">
    <location>
        <position position="177"/>
    </location>
    <ligand>
        <name>Mg(2+)</name>
        <dbReference type="ChEBI" id="CHEBI:18420"/>
    </ligand>
</feature>
<feature type="binding site" evidence="12">
    <location>
        <position position="221"/>
    </location>
    <ligand>
        <name>CoA</name>
        <dbReference type="ChEBI" id="CHEBI:57287"/>
    </ligand>
</feature>
<dbReference type="InterPro" id="IPR003542">
    <property type="entry name" value="Enbac_synth_compD-like"/>
</dbReference>
<evidence type="ECO:0000256" key="5">
    <source>
        <dbReference type="ARBA" id="ARBA00019087"/>
    </source>
</evidence>
<dbReference type="InterPro" id="IPR037143">
    <property type="entry name" value="4-PPantetheinyl_Trfase_dom_sf"/>
</dbReference>
<accession>A0A8B3EGJ2</accession>
<comment type="catalytic activity">
    <reaction evidence="10">
        <text>apo-[aryl-carrier protein] + CoA = holo-[aryl-carrier protein] + adenosine 3',5'-bisphosphate + H(+)</text>
        <dbReference type="Rhea" id="RHEA:48404"/>
        <dbReference type="Rhea" id="RHEA-COMP:15903"/>
        <dbReference type="Rhea" id="RHEA-COMP:17557"/>
        <dbReference type="ChEBI" id="CHEBI:15378"/>
        <dbReference type="ChEBI" id="CHEBI:29999"/>
        <dbReference type="ChEBI" id="CHEBI:57287"/>
        <dbReference type="ChEBI" id="CHEBI:58343"/>
        <dbReference type="ChEBI" id="CHEBI:64479"/>
    </reaction>
</comment>
<keyword evidence="6 16" id="KW-0808">Transferase</keyword>
<evidence type="ECO:0000256" key="6">
    <source>
        <dbReference type="ARBA" id="ARBA00022679"/>
    </source>
</evidence>
<dbReference type="EMBL" id="QOUW02000008">
    <property type="protein sequence ID" value="RIW17742.1"/>
    <property type="molecule type" value="Genomic_DNA"/>
</dbReference>
<feature type="binding site" evidence="12">
    <location>
        <position position="217"/>
    </location>
    <ligand>
        <name>CoA</name>
        <dbReference type="ChEBI" id="CHEBI:57287"/>
    </ligand>
</feature>
<evidence type="ECO:0000256" key="3">
    <source>
        <dbReference type="ARBA" id="ARBA00008342"/>
    </source>
</evidence>
<feature type="binding site" evidence="12">
    <location>
        <position position="114"/>
    </location>
    <ligand>
        <name>CoA</name>
        <dbReference type="ChEBI" id="CHEBI:57287"/>
    </ligand>
</feature>
<dbReference type="Pfam" id="PF01648">
    <property type="entry name" value="ACPS"/>
    <property type="match status" value="1"/>
</dbReference>
<evidence type="ECO:0000256" key="1">
    <source>
        <dbReference type="ARBA" id="ARBA00003937"/>
    </source>
</evidence>
<sequence length="290" mass="32690">MGFLTKLFTAYPYIYFINKLSSQTLINECINDNHYYSHLHLDLSWAIFLNCNTLKSTELGNILDPFCLQLESVSPRVHIVKATPEMYSQLGFPEEEQQIHKSIAKRQREFRAGRNAARAAIQMLSLSQDNGNSPLILTGKSREPLFPQPISGSISHADGICLAGCALKSDIASLGIDVERNVPLASHLFTSIYTGDEQNLIKSSSHLPDALIFSIKESLFKCCFPFVQVYFDFLEAQITLLPESKNSGQFRFELIGNNQTSLTAKLPDLPFHGYYCFNKQFIFSLCYFSS</sequence>
<feature type="binding site" evidence="12">
    <location>
        <position position="177"/>
    </location>
    <ligand>
        <name>CoA</name>
        <dbReference type="ChEBI" id="CHEBI:57287"/>
    </ligand>
</feature>
<dbReference type="UniPathway" id="UPA00017"/>
<dbReference type="GO" id="GO:0009239">
    <property type="term" value="P:enterobactin biosynthetic process"/>
    <property type="evidence" value="ECO:0007669"/>
    <property type="project" value="UniProtKB-UniPathway"/>
</dbReference>
<dbReference type="Proteomes" id="UP000253437">
    <property type="component" value="Unassembled WGS sequence"/>
</dbReference>
<evidence type="ECO:0000259" key="15">
    <source>
        <dbReference type="Pfam" id="PF17837"/>
    </source>
</evidence>
<feature type="domain" description="4'-phosphopantetheinyl transferase" evidence="14">
    <location>
        <begin position="173"/>
        <end position="249"/>
    </location>
</feature>
<dbReference type="GO" id="GO:0005886">
    <property type="term" value="C:plasma membrane"/>
    <property type="evidence" value="ECO:0007669"/>
    <property type="project" value="TreeGrafter"/>
</dbReference>